<accession>A0A8J6NC37</accession>
<protein>
    <recommendedName>
        <fullName evidence="4">DUF3311 domain-containing protein</fullName>
    </recommendedName>
</protein>
<dbReference type="Proteomes" id="UP000614424">
    <property type="component" value="Unassembled WGS sequence"/>
</dbReference>
<gene>
    <name evidence="2" type="ORF">H8E41_03900</name>
</gene>
<keyword evidence="1" id="KW-0812">Transmembrane</keyword>
<evidence type="ECO:0000256" key="1">
    <source>
        <dbReference type="SAM" id="Phobius"/>
    </source>
</evidence>
<comment type="caution">
    <text evidence="2">The sequence shown here is derived from an EMBL/GenBank/DDBJ whole genome shotgun (WGS) entry which is preliminary data.</text>
</comment>
<proteinExistence type="predicted"/>
<feature type="transmembrane region" description="Helical" evidence="1">
    <location>
        <begin position="42"/>
        <end position="62"/>
    </location>
</feature>
<sequence length="77" mass="8905">MDSEKQKNSRLIIFFFIGVILLNYPILSLFSDNERNVFGIPLLYAFVFTTWALLIFITALTVRYTGNKTSQHTDKAQ</sequence>
<dbReference type="EMBL" id="JACNJZ010000065">
    <property type="protein sequence ID" value="MBC8317024.1"/>
    <property type="molecule type" value="Genomic_DNA"/>
</dbReference>
<organism evidence="2 3">
    <name type="scientific">Candidatus Desulfobia pelagia</name>
    <dbReference type="NCBI Taxonomy" id="2841692"/>
    <lineage>
        <taxon>Bacteria</taxon>
        <taxon>Pseudomonadati</taxon>
        <taxon>Thermodesulfobacteriota</taxon>
        <taxon>Desulfobulbia</taxon>
        <taxon>Desulfobulbales</taxon>
        <taxon>Desulfobulbaceae</taxon>
        <taxon>Candidatus Desulfobia</taxon>
    </lineage>
</organism>
<evidence type="ECO:0008006" key="4">
    <source>
        <dbReference type="Google" id="ProtNLM"/>
    </source>
</evidence>
<dbReference type="AlphaFoldDB" id="A0A8J6NC37"/>
<keyword evidence="1" id="KW-0472">Membrane</keyword>
<reference evidence="2 3" key="1">
    <citation type="submission" date="2020-08" db="EMBL/GenBank/DDBJ databases">
        <title>Bridging the membrane lipid divide: bacteria of the FCB group superphylum have the potential to synthesize archaeal ether lipids.</title>
        <authorList>
            <person name="Villanueva L."/>
            <person name="Von Meijenfeldt F.A.B."/>
            <person name="Westbye A.B."/>
            <person name="Yadav S."/>
            <person name="Hopmans E.C."/>
            <person name="Dutilh B.E."/>
            <person name="Sinninghe Damste J.S."/>
        </authorList>
    </citation>
    <scope>NUCLEOTIDE SEQUENCE [LARGE SCALE GENOMIC DNA]</scope>
    <source>
        <strain evidence="2">NIOZ-UU47</strain>
    </source>
</reference>
<evidence type="ECO:0000313" key="3">
    <source>
        <dbReference type="Proteomes" id="UP000614424"/>
    </source>
</evidence>
<keyword evidence="1" id="KW-1133">Transmembrane helix</keyword>
<evidence type="ECO:0000313" key="2">
    <source>
        <dbReference type="EMBL" id="MBC8317024.1"/>
    </source>
</evidence>
<name>A0A8J6NC37_9BACT</name>
<feature type="transmembrane region" description="Helical" evidence="1">
    <location>
        <begin position="12"/>
        <end position="30"/>
    </location>
</feature>